<dbReference type="Gene3D" id="1.10.10.60">
    <property type="entry name" value="Homeodomain-like"/>
    <property type="match status" value="1"/>
</dbReference>
<evidence type="ECO:0000313" key="6">
    <source>
        <dbReference type="EMBL" id="WRL63189.1"/>
    </source>
</evidence>
<dbReference type="Proteomes" id="UP001324287">
    <property type="component" value="Chromosome"/>
</dbReference>
<dbReference type="InterPro" id="IPR018060">
    <property type="entry name" value="HTH_AraC"/>
</dbReference>
<dbReference type="PANTHER" id="PTHR46796">
    <property type="entry name" value="HTH-TYPE TRANSCRIPTIONAL ACTIVATOR RHAS-RELATED"/>
    <property type="match status" value="1"/>
</dbReference>
<dbReference type="Pfam" id="PF12833">
    <property type="entry name" value="HTH_18"/>
    <property type="match status" value="1"/>
</dbReference>
<dbReference type="InterPro" id="IPR050204">
    <property type="entry name" value="AraC_XylS_family_regulators"/>
</dbReference>
<evidence type="ECO:0000256" key="2">
    <source>
        <dbReference type="ARBA" id="ARBA00023125"/>
    </source>
</evidence>
<dbReference type="PANTHER" id="PTHR46796:SF6">
    <property type="entry name" value="ARAC SUBFAMILY"/>
    <property type="match status" value="1"/>
</dbReference>
<proteinExistence type="predicted"/>
<dbReference type="PROSITE" id="PS01124">
    <property type="entry name" value="HTH_ARAC_FAMILY_2"/>
    <property type="match status" value="1"/>
</dbReference>
<protein>
    <submittedName>
        <fullName evidence="6">Helix-turn-helix domain-containing protein</fullName>
    </submittedName>
</protein>
<name>A0ABZ1AX98_9ACTN</name>
<dbReference type="EMBL" id="CP141261">
    <property type="protein sequence ID" value="WRL63189.1"/>
    <property type="molecule type" value="Genomic_DNA"/>
</dbReference>
<dbReference type="InterPro" id="IPR018062">
    <property type="entry name" value="HTH_AraC-typ_CS"/>
</dbReference>
<dbReference type="SMART" id="SM00342">
    <property type="entry name" value="HTH_ARAC"/>
    <property type="match status" value="1"/>
</dbReference>
<gene>
    <name evidence="6" type="ORF">U6N30_25910</name>
</gene>
<keyword evidence="2" id="KW-0238">DNA-binding</keyword>
<organism evidence="6 7">
    <name type="scientific">Blastococcus brunescens</name>
    <dbReference type="NCBI Taxonomy" id="1564165"/>
    <lineage>
        <taxon>Bacteria</taxon>
        <taxon>Bacillati</taxon>
        <taxon>Actinomycetota</taxon>
        <taxon>Actinomycetes</taxon>
        <taxon>Geodermatophilales</taxon>
        <taxon>Geodermatophilaceae</taxon>
        <taxon>Blastococcus</taxon>
    </lineage>
</organism>
<evidence type="ECO:0000259" key="5">
    <source>
        <dbReference type="PROSITE" id="PS01124"/>
    </source>
</evidence>
<accession>A0ABZ1AX98</accession>
<keyword evidence="3" id="KW-0804">Transcription</keyword>
<keyword evidence="7" id="KW-1185">Reference proteome</keyword>
<reference evidence="6 7" key="1">
    <citation type="submission" date="2023-12" db="EMBL/GenBank/DDBJ databases">
        <title>Blastococcus brunescens sp. nov., an actonobacterium isolated from sandstone collected in sahara desert.</title>
        <authorList>
            <person name="Gtari M."/>
            <person name="Ghodhbane F."/>
        </authorList>
    </citation>
    <scope>NUCLEOTIDE SEQUENCE [LARGE SCALE GENOMIC DNA]</scope>
    <source>
        <strain evidence="6 7">BMG 8361</strain>
    </source>
</reference>
<dbReference type="PROSITE" id="PS00041">
    <property type="entry name" value="HTH_ARAC_FAMILY_1"/>
    <property type="match status" value="1"/>
</dbReference>
<evidence type="ECO:0000256" key="4">
    <source>
        <dbReference type="SAM" id="MobiDB-lite"/>
    </source>
</evidence>
<sequence length="152" mass="16167">MLEWATGHLAEDISVEVMARRALMSPRSFARRFKATTGTTPHAWLLGQRLAAAEALLEESDAPVEEIARLVGFGTAAGLREQFARRRGVSPRAYRQTFRAASAAGTAPVQFDGHRPGLAGCGATRPWSRRSSVSRRSSANAASPSSSVSSGA</sequence>
<dbReference type="SUPFAM" id="SSF46689">
    <property type="entry name" value="Homeodomain-like"/>
    <property type="match status" value="2"/>
</dbReference>
<feature type="compositionally biased region" description="Low complexity" evidence="4">
    <location>
        <begin position="129"/>
        <end position="152"/>
    </location>
</feature>
<keyword evidence="1" id="KW-0805">Transcription regulation</keyword>
<evidence type="ECO:0000256" key="1">
    <source>
        <dbReference type="ARBA" id="ARBA00023015"/>
    </source>
</evidence>
<evidence type="ECO:0000256" key="3">
    <source>
        <dbReference type="ARBA" id="ARBA00023163"/>
    </source>
</evidence>
<dbReference type="InterPro" id="IPR009057">
    <property type="entry name" value="Homeodomain-like_sf"/>
</dbReference>
<evidence type="ECO:0000313" key="7">
    <source>
        <dbReference type="Proteomes" id="UP001324287"/>
    </source>
</evidence>
<feature type="domain" description="HTH araC/xylS-type" evidence="5">
    <location>
        <begin position="1"/>
        <end position="97"/>
    </location>
</feature>
<dbReference type="RefSeq" id="WP_324274525.1">
    <property type="nucleotide sequence ID" value="NZ_CP141261.1"/>
</dbReference>
<feature type="region of interest" description="Disordered" evidence="4">
    <location>
        <begin position="109"/>
        <end position="152"/>
    </location>
</feature>